<comment type="caution">
    <text evidence="1">The sequence shown here is derived from an EMBL/GenBank/DDBJ whole genome shotgun (WGS) entry which is preliminary data.</text>
</comment>
<dbReference type="EMBL" id="CM034411">
    <property type="protein sequence ID" value="KAJ0171074.1"/>
    <property type="molecule type" value="Genomic_DNA"/>
</dbReference>
<evidence type="ECO:0000313" key="1">
    <source>
        <dbReference type="EMBL" id="KAJ0171074.1"/>
    </source>
</evidence>
<name>A0ACC1CHM1_9NEOP</name>
<gene>
    <name evidence="1" type="ORF">K1T71_013273</name>
</gene>
<accession>A0ACC1CHM1</accession>
<proteinExistence type="predicted"/>
<protein>
    <submittedName>
        <fullName evidence="1">Uncharacterized protein</fullName>
    </submittedName>
</protein>
<keyword evidence="2" id="KW-1185">Reference proteome</keyword>
<organism evidence="1 2">
    <name type="scientific">Dendrolimus kikuchii</name>
    <dbReference type="NCBI Taxonomy" id="765133"/>
    <lineage>
        <taxon>Eukaryota</taxon>
        <taxon>Metazoa</taxon>
        <taxon>Ecdysozoa</taxon>
        <taxon>Arthropoda</taxon>
        <taxon>Hexapoda</taxon>
        <taxon>Insecta</taxon>
        <taxon>Pterygota</taxon>
        <taxon>Neoptera</taxon>
        <taxon>Endopterygota</taxon>
        <taxon>Lepidoptera</taxon>
        <taxon>Glossata</taxon>
        <taxon>Ditrysia</taxon>
        <taxon>Bombycoidea</taxon>
        <taxon>Lasiocampidae</taxon>
        <taxon>Dendrolimus</taxon>
    </lineage>
</organism>
<dbReference type="Proteomes" id="UP000824533">
    <property type="component" value="Linkage Group LG25"/>
</dbReference>
<reference evidence="1 2" key="1">
    <citation type="journal article" date="2021" name="Front. Genet.">
        <title>Chromosome-Level Genome Assembly Reveals Significant Gene Expansion in the Toll and IMD Signaling Pathways of Dendrolimus kikuchii.</title>
        <authorList>
            <person name="Zhou J."/>
            <person name="Wu P."/>
            <person name="Xiong Z."/>
            <person name="Liu N."/>
            <person name="Zhao N."/>
            <person name="Ji M."/>
            <person name="Qiu Y."/>
            <person name="Yang B."/>
        </authorList>
    </citation>
    <scope>NUCLEOTIDE SEQUENCE [LARGE SCALE GENOMIC DNA]</scope>
    <source>
        <strain evidence="1">Ann1</strain>
    </source>
</reference>
<sequence length="158" mass="18175">MPGSDKRCCVPECLESGRSHHVLHGFPNPLKEPDRFSLWLKTVGGDNLNVPVDHIYKYRRVCHSHFERKYCCRYNKICNIAHPTLNMPEAPSNTPEKRILPPSVSIQHTYTRPGFEANSDLRYSESDSGPFIVYVTGVKKNTKYRRLKKKGVQGTVRF</sequence>
<evidence type="ECO:0000313" key="2">
    <source>
        <dbReference type="Proteomes" id="UP000824533"/>
    </source>
</evidence>